<dbReference type="EMBL" id="CAJVPY010036466">
    <property type="protein sequence ID" value="CAG8802034.1"/>
    <property type="molecule type" value="Genomic_DNA"/>
</dbReference>
<reference evidence="1" key="1">
    <citation type="submission" date="2021-06" db="EMBL/GenBank/DDBJ databases">
        <authorList>
            <person name="Kallberg Y."/>
            <person name="Tangrot J."/>
            <person name="Rosling A."/>
        </authorList>
    </citation>
    <scope>NUCLEOTIDE SEQUENCE</scope>
    <source>
        <strain evidence="1">MA453B</strain>
    </source>
</reference>
<comment type="caution">
    <text evidence="1">The sequence shown here is derived from an EMBL/GenBank/DDBJ whole genome shotgun (WGS) entry which is preliminary data.</text>
</comment>
<gene>
    <name evidence="1" type="ORF">DERYTH_LOCUS23586</name>
</gene>
<protein>
    <submittedName>
        <fullName evidence="1">19038_t:CDS:1</fullName>
    </submittedName>
</protein>
<sequence>MNNKLMEVCRVDVGKKKCDEQSIKQRKEKVKDNDEMYVKERGLTWKRLNKINSSCMDYRFIGYIYSVDIDVKSVKAIQKFYIKCGLPSDVVL</sequence>
<proteinExistence type="predicted"/>
<organism evidence="1 2">
    <name type="scientific">Dentiscutata erythropus</name>
    <dbReference type="NCBI Taxonomy" id="1348616"/>
    <lineage>
        <taxon>Eukaryota</taxon>
        <taxon>Fungi</taxon>
        <taxon>Fungi incertae sedis</taxon>
        <taxon>Mucoromycota</taxon>
        <taxon>Glomeromycotina</taxon>
        <taxon>Glomeromycetes</taxon>
        <taxon>Diversisporales</taxon>
        <taxon>Gigasporaceae</taxon>
        <taxon>Dentiscutata</taxon>
    </lineage>
</organism>
<accession>A0A9N9JY88</accession>
<dbReference type="OrthoDB" id="10507439at2759"/>
<evidence type="ECO:0000313" key="2">
    <source>
        <dbReference type="Proteomes" id="UP000789405"/>
    </source>
</evidence>
<name>A0A9N9JY88_9GLOM</name>
<feature type="non-terminal residue" evidence="1">
    <location>
        <position position="1"/>
    </location>
</feature>
<keyword evidence="2" id="KW-1185">Reference proteome</keyword>
<evidence type="ECO:0000313" key="1">
    <source>
        <dbReference type="EMBL" id="CAG8802034.1"/>
    </source>
</evidence>
<dbReference type="Proteomes" id="UP000789405">
    <property type="component" value="Unassembled WGS sequence"/>
</dbReference>
<dbReference type="AlphaFoldDB" id="A0A9N9JY88"/>